<evidence type="ECO:0000256" key="1">
    <source>
        <dbReference type="SAM" id="MobiDB-lite"/>
    </source>
</evidence>
<proteinExistence type="predicted"/>
<dbReference type="EMBL" id="JAGGLB010000068">
    <property type="protein sequence ID" value="MBP1997056.1"/>
    <property type="molecule type" value="Genomic_DNA"/>
</dbReference>
<protein>
    <submittedName>
        <fullName evidence="2">Uncharacterized protein</fullName>
    </submittedName>
</protein>
<reference evidence="2 3" key="1">
    <citation type="submission" date="2021-03" db="EMBL/GenBank/DDBJ databases">
        <title>Genomic Encyclopedia of Type Strains, Phase IV (KMG-IV): sequencing the most valuable type-strain genomes for metagenomic binning, comparative biology and taxonomic classification.</title>
        <authorList>
            <person name="Goeker M."/>
        </authorList>
    </citation>
    <scope>NUCLEOTIDE SEQUENCE [LARGE SCALE GENOMIC DNA]</scope>
    <source>
        <strain evidence="2 3">DSM 26048</strain>
    </source>
</reference>
<organism evidence="2 3">
    <name type="scientific">Paenibacillus eucommiae</name>
    <dbReference type="NCBI Taxonomy" id="1355755"/>
    <lineage>
        <taxon>Bacteria</taxon>
        <taxon>Bacillati</taxon>
        <taxon>Bacillota</taxon>
        <taxon>Bacilli</taxon>
        <taxon>Bacillales</taxon>
        <taxon>Paenibacillaceae</taxon>
        <taxon>Paenibacillus</taxon>
    </lineage>
</organism>
<keyword evidence="3" id="KW-1185">Reference proteome</keyword>
<name>A0ABS4JB27_9BACL</name>
<evidence type="ECO:0000313" key="2">
    <source>
        <dbReference type="EMBL" id="MBP1997056.1"/>
    </source>
</evidence>
<dbReference type="Proteomes" id="UP001519287">
    <property type="component" value="Unassembled WGS sequence"/>
</dbReference>
<feature type="region of interest" description="Disordered" evidence="1">
    <location>
        <begin position="1"/>
        <end position="28"/>
    </location>
</feature>
<sequence length="51" mass="5816">MGEDHGTREALGSAARKNPPVYGDRHARKVVLGTRENLTRTKKKKKKFFFS</sequence>
<evidence type="ECO:0000313" key="3">
    <source>
        <dbReference type="Proteomes" id="UP001519287"/>
    </source>
</evidence>
<accession>A0ABS4JB27</accession>
<comment type="caution">
    <text evidence="2">The sequence shown here is derived from an EMBL/GenBank/DDBJ whole genome shotgun (WGS) entry which is preliminary data.</text>
</comment>
<gene>
    <name evidence="2" type="ORF">J2Z66_008734</name>
</gene>